<dbReference type="AlphaFoldDB" id="A0A3D8MF10"/>
<evidence type="ECO:0000313" key="5">
    <source>
        <dbReference type="EMBL" id="RDV29342.1"/>
    </source>
</evidence>
<dbReference type="PANTHER" id="PTHR46124:SF3">
    <property type="entry name" value="HYDROLASE"/>
    <property type="match status" value="1"/>
</dbReference>
<dbReference type="PIRSF" id="PIRSF005902">
    <property type="entry name" value="DNase_TatD"/>
    <property type="match status" value="1"/>
</dbReference>
<dbReference type="Pfam" id="PF01026">
    <property type="entry name" value="TatD_DNase"/>
    <property type="match status" value="1"/>
</dbReference>
<dbReference type="FunFam" id="3.20.20.140:FF:000005">
    <property type="entry name" value="TatD family hydrolase"/>
    <property type="match status" value="1"/>
</dbReference>
<keyword evidence="6" id="KW-1185">Reference proteome</keyword>
<dbReference type="InterPro" id="IPR018228">
    <property type="entry name" value="DNase_TatD-rel_CS"/>
</dbReference>
<comment type="caution">
    <text evidence="5">The sequence shown here is derived from an EMBL/GenBank/DDBJ whole genome shotgun (WGS) entry which is preliminary data.</text>
</comment>
<gene>
    <name evidence="5" type="ORF">DXV75_02525</name>
</gene>
<proteinExistence type="inferred from homology"/>
<dbReference type="InterPro" id="IPR032466">
    <property type="entry name" value="Metal_Hydrolase"/>
</dbReference>
<dbReference type="OrthoDB" id="9810005at2"/>
<dbReference type="Proteomes" id="UP000256561">
    <property type="component" value="Unassembled WGS sequence"/>
</dbReference>
<dbReference type="EMBL" id="QRHA01000001">
    <property type="protein sequence ID" value="RDV29342.1"/>
    <property type="molecule type" value="Genomic_DNA"/>
</dbReference>
<evidence type="ECO:0000256" key="4">
    <source>
        <dbReference type="PIRSR" id="PIRSR005902-1"/>
    </source>
</evidence>
<dbReference type="GO" id="GO:0046872">
    <property type="term" value="F:metal ion binding"/>
    <property type="evidence" value="ECO:0007669"/>
    <property type="project" value="UniProtKB-KW"/>
</dbReference>
<organism evidence="5 6">
    <name type="scientific">Alteromonas aestuariivivens</name>
    <dbReference type="NCBI Taxonomy" id="1938339"/>
    <lineage>
        <taxon>Bacteria</taxon>
        <taxon>Pseudomonadati</taxon>
        <taxon>Pseudomonadota</taxon>
        <taxon>Gammaproteobacteria</taxon>
        <taxon>Alteromonadales</taxon>
        <taxon>Alteromonadaceae</taxon>
        <taxon>Alteromonas/Salinimonas group</taxon>
        <taxon>Alteromonas</taxon>
    </lineage>
</organism>
<dbReference type="SUPFAM" id="SSF51556">
    <property type="entry name" value="Metallo-dependent hydrolases"/>
    <property type="match status" value="1"/>
</dbReference>
<evidence type="ECO:0000256" key="1">
    <source>
        <dbReference type="ARBA" id="ARBA00009275"/>
    </source>
</evidence>
<evidence type="ECO:0000256" key="3">
    <source>
        <dbReference type="ARBA" id="ARBA00022801"/>
    </source>
</evidence>
<dbReference type="PROSITE" id="PS01090">
    <property type="entry name" value="TATD_2"/>
    <property type="match status" value="1"/>
</dbReference>
<accession>A0A3D8MF10</accession>
<sequence length="255" mass="28769">MIDSHCHLDFPDFDNDLDSVIAASLAQGVKRFMLPGTEVSRWHRQYSVAQRYPEVDLALGLHPYFLHLQPNDAFEQLQRQFEAVQPSVLAVGEIGLDATVKMPAREQEHWLERQLLLAKDCGLPVILHHRKTQDRLLSIIRKTGFDQGGVVHAFSGSEQVANAFIEKGFLLGIGGTITYARAAKTRHTISRLALQHLLLETDAPDMPMCGRQGQRNSPEFLSQVVSSLSQLSGVEEQEIIRQTTDNYCRLFRVLR</sequence>
<feature type="binding site" evidence="4">
    <location>
        <position position="7"/>
    </location>
    <ligand>
        <name>a divalent metal cation</name>
        <dbReference type="ChEBI" id="CHEBI:60240"/>
        <label>1</label>
    </ligand>
</feature>
<comment type="similarity">
    <text evidence="1">Belongs to the metallo-dependent hydrolases superfamily. TatD-type hydrolase family.</text>
</comment>
<keyword evidence="2 4" id="KW-0479">Metal-binding</keyword>
<dbReference type="GO" id="GO:0005829">
    <property type="term" value="C:cytosol"/>
    <property type="evidence" value="ECO:0007669"/>
    <property type="project" value="TreeGrafter"/>
</dbReference>
<evidence type="ECO:0000313" key="6">
    <source>
        <dbReference type="Proteomes" id="UP000256561"/>
    </source>
</evidence>
<keyword evidence="3" id="KW-0378">Hydrolase</keyword>
<dbReference type="PANTHER" id="PTHR46124">
    <property type="entry name" value="D-AMINOACYL-TRNA DEACYLASE"/>
    <property type="match status" value="1"/>
</dbReference>
<evidence type="ECO:0000256" key="2">
    <source>
        <dbReference type="ARBA" id="ARBA00022723"/>
    </source>
</evidence>
<dbReference type="GO" id="GO:0016788">
    <property type="term" value="F:hydrolase activity, acting on ester bonds"/>
    <property type="evidence" value="ECO:0007669"/>
    <property type="project" value="InterPro"/>
</dbReference>
<dbReference type="CDD" id="cd01310">
    <property type="entry name" value="TatD_DNAse"/>
    <property type="match status" value="1"/>
</dbReference>
<dbReference type="InterPro" id="IPR001130">
    <property type="entry name" value="TatD-like"/>
</dbReference>
<protein>
    <submittedName>
        <fullName evidence="5">TatD family deoxyribonuclease</fullName>
    </submittedName>
</protein>
<dbReference type="PROSITE" id="PS01137">
    <property type="entry name" value="TATD_1"/>
    <property type="match status" value="1"/>
</dbReference>
<feature type="binding site" evidence="4">
    <location>
        <position position="5"/>
    </location>
    <ligand>
        <name>a divalent metal cation</name>
        <dbReference type="ChEBI" id="CHEBI:60240"/>
        <label>1</label>
    </ligand>
</feature>
<dbReference type="RefSeq" id="WP_115591632.1">
    <property type="nucleotide sequence ID" value="NZ_QRHA01000001.1"/>
</dbReference>
<dbReference type="Gene3D" id="3.20.20.140">
    <property type="entry name" value="Metal-dependent hydrolases"/>
    <property type="match status" value="1"/>
</dbReference>
<reference evidence="6" key="1">
    <citation type="submission" date="2018-08" db="EMBL/GenBank/DDBJ databases">
        <authorList>
            <person name="Zhang J."/>
            <person name="Du Z.-J."/>
        </authorList>
    </citation>
    <scope>NUCLEOTIDE SEQUENCE [LARGE SCALE GENOMIC DNA]</scope>
    <source>
        <strain evidence="6">KCTC 52655</strain>
    </source>
</reference>
<feature type="binding site" evidence="4">
    <location>
        <position position="128"/>
    </location>
    <ligand>
        <name>a divalent metal cation</name>
        <dbReference type="ChEBI" id="CHEBI:60240"/>
        <label>2</label>
    </ligand>
</feature>
<name>A0A3D8MF10_9ALTE</name>
<feature type="binding site" evidence="4">
    <location>
        <position position="152"/>
    </location>
    <ligand>
        <name>a divalent metal cation</name>
        <dbReference type="ChEBI" id="CHEBI:60240"/>
        <label>2</label>
    </ligand>
</feature>
<feature type="binding site" evidence="4">
    <location>
        <position position="93"/>
    </location>
    <ligand>
        <name>a divalent metal cation</name>
        <dbReference type="ChEBI" id="CHEBI:60240"/>
        <label>1</label>
    </ligand>
</feature>
<feature type="binding site" evidence="4">
    <location>
        <position position="202"/>
    </location>
    <ligand>
        <name>a divalent metal cation</name>
        <dbReference type="ChEBI" id="CHEBI:60240"/>
        <label>1</label>
    </ligand>
</feature>